<keyword evidence="2" id="KW-0472">Membrane</keyword>
<dbReference type="AlphaFoldDB" id="A0A1Y2G9W5"/>
<evidence type="ECO:0000256" key="2">
    <source>
        <dbReference type="SAM" id="Phobius"/>
    </source>
</evidence>
<keyword evidence="2" id="KW-0812">Transmembrane</keyword>
<name>A0A1Y2G9W5_9FUNG</name>
<proteinExistence type="predicted"/>
<evidence type="ECO:0000256" key="1">
    <source>
        <dbReference type="SAM" id="MobiDB-lite"/>
    </source>
</evidence>
<feature type="region of interest" description="Disordered" evidence="1">
    <location>
        <begin position="1"/>
        <end position="28"/>
    </location>
</feature>
<dbReference type="GeneID" id="33572610"/>
<keyword evidence="4" id="KW-1185">Reference proteome</keyword>
<feature type="transmembrane region" description="Helical" evidence="2">
    <location>
        <begin position="122"/>
        <end position="143"/>
    </location>
</feature>
<organism evidence="3 4">
    <name type="scientific">Lobosporangium transversale</name>
    <dbReference type="NCBI Taxonomy" id="64571"/>
    <lineage>
        <taxon>Eukaryota</taxon>
        <taxon>Fungi</taxon>
        <taxon>Fungi incertae sedis</taxon>
        <taxon>Mucoromycota</taxon>
        <taxon>Mortierellomycotina</taxon>
        <taxon>Mortierellomycetes</taxon>
        <taxon>Mortierellales</taxon>
        <taxon>Mortierellaceae</taxon>
        <taxon>Lobosporangium</taxon>
    </lineage>
</organism>
<dbReference type="InParanoid" id="A0A1Y2G9W5"/>
<dbReference type="Proteomes" id="UP000193648">
    <property type="component" value="Unassembled WGS sequence"/>
</dbReference>
<gene>
    <name evidence="3" type="ORF">BCR41DRAFT_426752</name>
</gene>
<feature type="non-terminal residue" evidence="3">
    <location>
        <position position="1"/>
    </location>
</feature>
<dbReference type="RefSeq" id="XP_021875515.1">
    <property type="nucleotide sequence ID" value="XM_022030769.1"/>
</dbReference>
<accession>A0A1Y2G9W5</accession>
<protein>
    <submittedName>
        <fullName evidence="3">Uncharacterized protein</fullName>
    </submittedName>
</protein>
<sequence>SDRSELDHSSTAQEQQTINQNENENEAPLIRTRPLYANNKSAQPTRVHQHWHQQQEIQRHQQIHQFQHHQQLHLSQHGRQRPVVQNVGGFTSLFHPNLRSTLSIQPGLSCGKLSDRVYPLHFLLLPPSAPLLPLLILCLRLLLVRCPPFHRARTPTTLSCLDNLHEQILNVKRRQ</sequence>
<evidence type="ECO:0000313" key="3">
    <source>
        <dbReference type="EMBL" id="ORY96096.1"/>
    </source>
</evidence>
<keyword evidence="2" id="KW-1133">Transmembrane helix</keyword>
<reference evidence="3 4" key="1">
    <citation type="submission" date="2016-07" db="EMBL/GenBank/DDBJ databases">
        <title>Pervasive Adenine N6-methylation of Active Genes in Fungi.</title>
        <authorList>
            <consortium name="DOE Joint Genome Institute"/>
            <person name="Mondo S.J."/>
            <person name="Dannebaum R.O."/>
            <person name="Kuo R.C."/>
            <person name="Labutti K."/>
            <person name="Haridas S."/>
            <person name="Kuo A."/>
            <person name="Salamov A."/>
            <person name="Ahrendt S.R."/>
            <person name="Lipzen A."/>
            <person name="Sullivan W."/>
            <person name="Andreopoulos W.B."/>
            <person name="Clum A."/>
            <person name="Lindquist E."/>
            <person name="Daum C."/>
            <person name="Ramamoorthy G.K."/>
            <person name="Gryganskyi A."/>
            <person name="Culley D."/>
            <person name="Magnuson J.K."/>
            <person name="James T.Y."/>
            <person name="O'Malley M.A."/>
            <person name="Stajich J.E."/>
            <person name="Spatafora J.W."/>
            <person name="Visel A."/>
            <person name="Grigoriev I.V."/>
        </authorList>
    </citation>
    <scope>NUCLEOTIDE SEQUENCE [LARGE SCALE GENOMIC DNA]</scope>
    <source>
        <strain evidence="3 4">NRRL 3116</strain>
    </source>
</reference>
<evidence type="ECO:0000313" key="4">
    <source>
        <dbReference type="Proteomes" id="UP000193648"/>
    </source>
</evidence>
<dbReference type="EMBL" id="MCFF01000077">
    <property type="protein sequence ID" value="ORY96096.1"/>
    <property type="molecule type" value="Genomic_DNA"/>
</dbReference>
<comment type="caution">
    <text evidence="3">The sequence shown here is derived from an EMBL/GenBank/DDBJ whole genome shotgun (WGS) entry which is preliminary data.</text>
</comment>
<feature type="compositionally biased region" description="Low complexity" evidence="1">
    <location>
        <begin position="13"/>
        <end position="22"/>
    </location>
</feature>